<keyword evidence="2" id="KW-1185">Reference proteome</keyword>
<comment type="caution">
    <text evidence="1">The sequence shown here is derived from an EMBL/GenBank/DDBJ whole genome shotgun (WGS) entry which is preliminary data.</text>
</comment>
<evidence type="ECO:0000313" key="1">
    <source>
        <dbReference type="EMBL" id="KAL0106043.1"/>
    </source>
</evidence>
<dbReference type="Proteomes" id="UP001430953">
    <property type="component" value="Unassembled WGS sequence"/>
</dbReference>
<gene>
    <name evidence="1" type="ORF">PUN28_016044</name>
</gene>
<organism evidence="1 2">
    <name type="scientific">Cardiocondyla obscurior</name>
    <dbReference type="NCBI Taxonomy" id="286306"/>
    <lineage>
        <taxon>Eukaryota</taxon>
        <taxon>Metazoa</taxon>
        <taxon>Ecdysozoa</taxon>
        <taxon>Arthropoda</taxon>
        <taxon>Hexapoda</taxon>
        <taxon>Insecta</taxon>
        <taxon>Pterygota</taxon>
        <taxon>Neoptera</taxon>
        <taxon>Endopterygota</taxon>
        <taxon>Hymenoptera</taxon>
        <taxon>Apocrita</taxon>
        <taxon>Aculeata</taxon>
        <taxon>Formicoidea</taxon>
        <taxon>Formicidae</taxon>
        <taxon>Myrmicinae</taxon>
        <taxon>Cardiocondyla</taxon>
    </lineage>
</organism>
<protein>
    <submittedName>
        <fullName evidence="1">Uncharacterized protein</fullName>
    </submittedName>
</protein>
<sequence>MDRKIKKTSLYIAANFSRRDPEQSGRSRDSPEEVTRLFLTSSSLSGGRASVVGLPREYVLRGGGGPGRASGFDGATLRVIKAACCITPSLRIEPQPR</sequence>
<accession>A0AAW2ETA8</accession>
<proteinExistence type="predicted"/>
<reference evidence="1 2" key="1">
    <citation type="submission" date="2023-03" db="EMBL/GenBank/DDBJ databases">
        <title>High recombination rates correlate with genetic variation in Cardiocondyla obscurior ants.</title>
        <authorList>
            <person name="Errbii M."/>
        </authorList>
    </citation>
    <scope>NUCLEOTIDE SEQUENCE [LARGE SCALE GENOMIC DNA]</scope>
    <source>
        <strain evidence="1">Alpha-2009</strain>
        <tissue evidence="1">Whole body</tissue>
    </source>
</reference>
<dbReference type="AlphaFoldDB" id="A0AAW2ETA8"/>
<evidence type="ECO:0000313" key="2">
    <source>
        <dbReference type="Proteomes" id="UP001430953"/>
    </source>
</evidence>
<dbReference type="EMBL" id="JADYXP020000018">
    <property type="protein sequence ID" value="KAL0106043.1"/>
    <property type="molecule type" value="Genomic_DNA"/>
</dbReference>
<name>A0AAW2ETA8_9HYME</name>